<feature type="compositionally biased region" description="Basic residues" evidence="1">
    <location>
        <begin position="1"/>
        <end position="10"/>
    </location>
</feature>
<accession>A0A9N7UY10</accession>
<feature type="compositionally biased region" description="Acidic residues" evidence="1">
    <location>
        <begin position="27"/>
        <end position="38"/>
    </location>
</feature>
<dbReference type="AlphaFoldDB" id="A0A9N7UY10"/>
<evidence type="ECO:0000313" key="3">
    <source>
        <dbReference type="Proteomes" id="UP001153269"/>
    </source>
</evidence>
<evidence type="ECO:0000313" key="2">
    <source>
        <dbReference type="EMBL" id="CAB1439060.1"/>
    </source>
</evidence>
<protein>
    <submittedName>
        <fullName evidence="2">Uncharacterized protein</fullName>
    </submittedName>
</protein>
<organism evidence="2 3">
    <name type="scientific">Pleuronectes platessa</name>
    <name type="common">European plaice</name>
    <dbReference type="NCBI Taxonomy" id="8262"/>
    <lineage>
        <taxon>Eukaryota</taxon>
        <taxon>Metazoa</taxon>
        <taxon>Chordata</taxon>
        <taxon>Craniata</taxon>
        <taxon>Vertebrata</taxon>
        <taxon>Euteleostomi</taxon>
        <taxon>Actinopterygii</taxon>
        <taxon>Neopterygii</taxon>
        <taxon>Teleostei</taxon>
        <taxon>Neoteleostei</taxon>
        <taxon>Acanthomorphata</taxon>
        <taxon>Carangaria</taxon>
        <taxon>Pleuronectiformes</taxon>
        <taxon>Pleuronectoidei</taxon>
        <taxon>Pleuronectidae</taxon>
        <taxon>Pleuronectes</taxon>
    </lineage>
</organism>
<dbReference type="EMBL" id="CADEAL010002225">
    <property type="protein sequence ID" value="CAB1439060.1"/>
    <property type="molecule type" value="Genomic_DNA"/>
</dbReference>
<name>A0A9N7UY10_PLEPL</name>
<evidence type="ECO:0000256" key="1">
    <source>
        <dbReference type="SAM" id="MobiDB-lite"/>
    </source>
</evidence>
<feature type="region of interest" description="Disordered" evidence="1">
    <location>
        <begin position="1"/>
        <end position="39"/>
    </location>
</feature>
<sequence>MRASCKKYSPRKSITERDMIQSWARDGDDDEDDDDDEEKLTVSVIGGASLDDILGAPQQTQPRRSSRWRQSQADSLLLFMKGSILQPAWTRWRLNLLSRVLLTPDDELMIGLMGFTWNPALLSCSRGAEEEV</sequence>
<reference evidence="2" key="1">
    <citation type="submission" date="2020-03" db="EMBL/GenBank/DDBJ databases">
        <authorList>
            <person name="Weist P."/>
        </authorList>
    </citation>
    <scope>NUCLEOTIDE SEQUENCE</scope>
</reference>
<keyword evidence="3" id="KW-1185">Reference proteome</keyword>
<dbReference type="Proteomes" id="UP001153269">
    <property type="component" value="Unassembled WGS sequence"/>
</dbReference>
<comment type="caution">
    <text evidence="2">The sequence shown here is derived from an EMBL/GenBank/DDBJ whole genome shotgun (WGS) entry which is preliminary data.</text>
</comment>
<proteinExistence type="predicted"/>
<gene>
    <name evidence="2" type="ORF">PLEPLA_LOCUS26904</name>
</gene>